<keyword evidence="3" id="KW-1185">Reference proteome</keyword>
<keyword evidence="1" id="KW-1133">Transmembrane helix</keyword>
<reference evidence="2" key="1">
    <citation type="journal article" date="2014" name="Int. J. Syst. Evol. Microbiol.">
        <title>Complete genome sequence of Corynebacterium casei LMG S-19264T (=DSM 44701T), isolated from a smear-ripened cheese.</title>
        <authorList>
            <consortium name="US DOE Joint Genome Institute (JGI-PGF)"/>
            <person name="Walter F."/>
            <person name="Albersmeier A."/>
            <person name="Kalinowski J."/>
            <person name="Ruckert C."/>
        </authorList>
    </citation>
    <scope>NUCLEOTIDE SEQUENCE</scope>
    <source>
        <strain evidence="2">KCTC 23224</strain>
    </source>
</reference>
<protein>
    <submittedName>
        <fullName evidence="2">Membrane protein</fullName>
    </submittedName>
</protein>
<dbReference type="PANTHER" id="PTHR38454">
    <property type="entry name" value="INTEGRAL MEMBRANE PROTEIN-RELATED"/>
    <property type="match status" value="1"/>
</dbReference>
<reference evidence="2" key="2">
    <citation type="submission" date="2020-09" db="EMBL/GenBank/DDBJ databases">
        <authorList>
            <person name="Sun Q."/>
            <person name="Kim S."/>
        </authorList>
    </citation>
    <scope>NUCLEOTIDE SEQUENCE</scope>
    <source>
        <strain evidence="2">KCTC 23224</strain>
    </source>
</reference>
<dbReference type="RefSeq" id="WP_189578716.1">
    <property type="nucleotide sequence ID" value="NZ_BMYF01000002.1"/>
</dbReference>
<name>A0A8J3G3W6_9BACT</name>
<comment type="caution">
    <text evidence="2">The sequence shown here is derived from an EMBL/GenBank/DDBJ whole genome shotgun (WGS) entry which is preliminary data.</text>
</comment>
<feature type="transmembrane region" description="Helical" evidence="1">
    <location>
        <begin position="402"/>
        <end position="427"/>
    </location>
</feature>
<feature type="transmembrane region" description="Helical" evidence="1">
    <location>
        <begin position="784"/>
        <end position="801"/>
    </location>
</feature>
<evidence type="ECO:0000313" key="2">
    <source>
        <dbReference type="EMBL" id="GHB26171.1"/>
    </source>
</evidence>
<dbReference type="PANTHER" id="PTHR38454:SF1">
    <property type="entry name" value="INTEGRAL MEMBRANE PROTEIN"/>
    <property type="match status" value="1"/>
</dbReference>
<evidence type="ECO:0000313" key="3">
    <source>
        <dbReference type="Proteomes" id="UP000642809"/>
    </source>
</evidence>
<keyword evidence="1" id="KW-0812">Transmembrane</keyword>
<feature type="transmembrane region" description="Helical" evidence="1">
    <location>
        <begin position="342"/>
        <end position="360"/>
    </location>
</feature>
<feature type="transmembrane region" description="Helical" evidence="1">
    <location>
        <begin position="515"/>
        <end position="532"/>
    </location>
</feature>
<feature type="transmembrane region" description="Helical" evidence="1">
    <location>
        <begin position="439"/>
        <end position="462"/>
    </location>
</feature>
<proteinExistence type="predicted"/>
<accession>A0A8J3G3W6</accession>
<dbReference type="AlphaFoldDB" id="A0A8J3G3W6"/>
<evidence type="ECO:0000256" key="1">
    <source>
        <dbReference type="SAM" id="Phobius"/>
    </source>
</evidence>
<feature type="transmembrane region" description="Helical" evidence="1">
    <location>
        <begin position="365"/>
        <end position="382"/>
    </location>
</feature>
<keyword evidence="1" id="KW-0472">Membrane</keyword>
<organism evidence="2 3">
    <name type="scientific">Mongoliitalea lutea</name>
    <dbReference type="NCBI Taxonomy" id="849756"/>
    <lineage>
        <taxon>Bacteria</taxon>
        <taxon>Pseudomonadati</taxon>
        <taxon>Bacteroidota</taxon>
        <taxon>Cytophagia</taxon>
        <taxon>Cytophagales</taxon>
        <taxon>Cyclobacteriaceae</taxon>
        <taxon>Mongoliitalea</taxon>
    </lineage>
</organism>
<feature type="transmembrane region" description="Helical" evidence="1">
    <location>
        <begin position="195"/>
        <end position="214"/>
    </location>
</feature>
<gene>
    <name evidence="2" type="ORF">GCM10008106_03420</name>
</gene>
<dbReference type="InterPro" id="IPR018580">
    <property type="entry name" value="Uncharacterised_YfhO"/>
</dbReference>
<feature type="transmembrane region" description="Helical" evidence="1">
    <location>
        <begin position="173"/>
        <end position="189"/>
    </location>
</feature>
<feature type="transmembrane region" description="Helical" evidence="1">
    <location>
        <begin position="149"/>
        <end position="168"/>
    </location>
</feature>
<feature type="transmembrane region" description="Helical" evidence="1">
    <location>
        <begin position="126"/>
        <end position="143"/>
    </location>
</feature>
<feature type="transmembrane region" description="Helical" evidence="1">
    <location>
        <begin position="226"/>
        <end position="246"/>
    </location>
</feature>
<feature type="transmembrane region" description="Helical" evidence="1">
    <location>
        <begin position="12"/>
        <end position="32"/>
    </location>
</feature>
<sequence length="808" mass="89851">MKLNFQKEVLPHGISLIIFYLIVLIYFSPMVFDGKIIFQNDILQWEGGAKEILDYRKATGEEALWTNRLFGGMPAYLVSYEIPGDITNFLIKIISLGLPHPINSLFIGMIGMYVFLLSFKIRSEIAAVGAIAFAFNTFHLISLDAGHNAKIWAICLIPLIFAGIHLAFERKRILGLALFAFAMMLQLKFNHLQITYYTMLMVIVYGIARIAEMVQQKKYVDFAKTVGILVIGLGLAIGSNASRFAAVLEYSPYSTRGKSNISENTGNASGLDKEYAFAWSQGKFETLTFLVPFIQGGASQEALPKDSETERTLRSNGIDNAQINGFIQGAPTYWGDQPGTGGPIYGGIIMVFLFVIGILYADKKWIWVFTGITVLSILLAWGKNLEWFNYTVFDILPGYNKFRAVSMGLCMALFAIPVLGCLGLETLIAQKSKIDIKKLYIAFGIVGGLAFILAIFAGMFSFRGNVDANLPDWLVDAIRSDRKSMMQSSAFKSLAFVSLSFALIIAVLKNKLNTSYAMLGIGLLLIIDLWTINRRYLGEDAMRDSPAAQFFAKSAADERILEDKGYYRVFNIENPFNEARTSYYHNSVGGYHGAKMKRYQELIERGIQPEISNFISKAQEGDFAWDELPVLNMLNTRYLMAGRSEDAVFRNPLANGAAWFPEEVIAVSSNEEEMQRIRQIDTKVSATVNTGEYGNVPAGGGTVELRKQSPGKLSYAAEVSKEGLLVLSEVYYPKGWKASINGVPTDIIRTNYLLRGIVVPQGTSNIELSFEPDSFFKTKGLTILFQYVTALLLIGGIGFTFKQTNTKE</sequence>
<feature type="transmembrane region" description="Helical" evidence="1">
    <location>
        <begin position="490"/>
        <end position="508"/>
    </location>
</feature>
<dbReference type="Proteomes" id="UP000642809">
    <property type="component" value="Unassembled WGS sequence"/>
</dbReference>
<feature type="transmembrane region" description="Helical" evidence="1">
    <location>
        <begin position="102"/>
        <end position="119"/>
    </location>
</feature>
<dbReference type="EMBL" id="BMYF01000002">
    <property type="protein sequence ID" value="GHB26171.1"/>
    <property type="molecule type" value="Genomic_DNA"/>
</dbReference>